<evidence type="ECO:0000256" key="3">
    <source>
        <dbReference type="ARBA" id="ARBA00023163"/>
    </source>
</evidence>
<evidence type="ECO:0000313" key="6">
    <source>
        <dbReference type="EMBL" id="MBP2476865.1"/>
    </source>
</evidence>
<dbReference type="InterPro" id="IPR036271">
    <property type="entry name" value="Tet_transcr_reg_TetR-rel_C_sf"/>
</dbReference>
<dbReference type="PANTHER" id="PTHR30055:SF151">
    <property type="entry name" value="TRANSCRIPTIONAL REGULATORY PROTEIN"/>
    <property type="match status" value="1"/>
</dbReference>
<keyword evidence="1" id="KW-0805">Transcription regulation</keyword>
<accession>A0ABS5AJX4</accession>
<name>A0ABS5AJX4_9PSEU</name>
<dbReference type="InterPro" id="IPR004111">
    <property type="entry name" value="Repressor_TetR_C"/>
</dbReference>
<reference evidence="6 7" key="1">
    <citation type="submission" date="2021-03" db="EMBL/GenBank/DDBJ databases">
        <title>Sequencing the genomes of 1000 actinobacteria strains.</title>
        <authorList>
            <person name="Klenk H.-P."/>
        </authorList>
    </citation>
    <scope>NUCLEOTIDE SEQUENCE [LARGE SCALE GENOMIC DNA]</scope>
    <source>
        <strain evidence="6 7">DSM 44580</strain>
    </source>
</reference>
<comment type="caution">
    <text evidence="6">The sequence shown here is derived from an EMBL/GenBank/DDBJ whole genome shotgun (WGS) entry which is preliminary data.</text>
</comment>
<evidence type="ECO:0000256" key="4">
    <source>
        <dbReference type="PROSITE-ProRule" id="PRU00335"/>
    </source>
</evidence>
<dbReference type="Proteomes" id="UP001519363">
    <property type="component" value="Unassembled WGS sequence"/>
</dbReference>
<keyword evidence="7" id="KW-1185">Reference proteome</keyword>
<dbReference type="Gene3D" id="1.10.357.10">
    <property type="entry name" value="Tetracycline Repressor, domain 2"/>
    <property type="match status" value="1"/>
</dbReference>
<dbReference type="RefSeq" id="WP_086789321.1">
    <property type="nucleotide sequence ID" value="NZ_JAGIOO010000001.1"/>
</dbReference>
<keyword evidence="3" id="KW-0804">Transcription</keyword>
<dbReference type="Pfam" id="PF02909">
    <property type="entry name" value="TetR_C_1"/>
    <property type="match status" value="1"/>
</dbReference>
<dbReference type="EMBL" id="JAGIOO010000001">
    <property type="protein sequence ID" value="MBP2476865.1"/>
    <property type="molecule type" value="Genomic_DNA"/>
</dbReference>
<evidence type="ECO:0000259" key="5">
    <source>
        <dbReference type="PROSITE" id="PS50977"/>
    </source>
</evidence>
<dbReference type="Gene3D" id="1.10.10.60">
    <property type="entry name" value="Homeodomain-like"/>
    <property type="match status" value="1"/>
</dbReference>
<dbReference type="InterPro" id="IPR009057">
    <property type="entry name" value="Homeodomain-like_sf"/>
</dbReference>
<gene>
    <name evidence="6" type="ORF">JOF53_005737</name>
</gene>
<dbReference type="InterPro" id="IPR050109">
    <property type="entry name" value="HTH-type_TetR-like_transc_reg"/>
</dbReference>
<dbReference type="SUPFAM" id="SSF48498">
    <property type="entry name" value="Tetracyclin repressor-like, C-terminal domain"/>
    <property type="match status" value="1"/>
</dbReference>
<evidence type="ECO:0000256" key="2">
    <source>
        <dbReference type="ARBA" id="ARBA00023125"/>
    </source>
</evidence>
<proteinExistence type="predicted"/>
<dbReference type="PANTHER" id="PTHR30055">
    <property type="entry name" value="HTH-TYPE TRANSCRIPTIONAL REGULATOR RUTR"/>
    <property type="match status" value="1"/>
</dbReference>
<evidence type="ECO:0000313" key="7">
    <source>
        <dbReference type="Proteomes" id="UP001519363"/>
    </source>
</evidence>
<feature type="domain" description="HTH tetR-type" evidence="5">
    <location>
        <begin position="27"/>
        <end position="87"/>
    </location>
</feature>
<protein>
    <submittedName>
        <fullName evidence="6">AcrR family transcriptional regulator</fullName>
    </submittedName>
</protein>
<dbReference type="SUPFAM" id="SSF46689">
    <property type="entry name" value="Homeodomain-like"/>
    <property type="match status" value="1"/>
</dbReference>
<organism evidence="6 7">
    <name type="scientific">Crossiella equi</name>
    <dbReference type="NCBI Taxonomy" id="130796"/>
    <lineage>
        <taxon>Bacteria</taxon>
        <taxon>Bacillati</taxon>
        <taxon>Actinomycetota</taxon>
        <taxon>Actinomycetes</taxon>
        <taxon>Pseudonocardiales</taxon>
        <taxon>Pseudonocardiaceae</taxon>
        <taxon>Crossiella</taxon>
    </lineage>
</organism>
<sequence>MTGSDAALPRTDLVWTRLPVERVSRPALTVQRVVEAAVRLADAEGVDAVSMRRIATETSTGTTSLYRLFNGKEDLLELMVDAVYGESLLPELPSGDWREDLRLVGVESRRLMLRHPWLAAVLGSRPPIGPNALRHMDFALAAARGATDDATQACGLVDAVSSLVMGSVVFEVAELEAQRRTGLDEGEWRQMVGPYLSQVVASGRYPEVNRRVLEAEDRTHDQQFELGLGLLLDGIATRLGAS</sequence>
<keyword evidence="2 4" id="KW-0238">DNA-binding</keyword>
<dbReference type="InterPro" id="IPR001647">
    <property type="entry name" value="HTH_TetR"/>
</dbReference>
<dbReference type="PROSITE" id="PS50977">
    <property type="entry name" value="HTH_TETR_2"/>
    <property type="match status" value="1"/>
</dbReference>
<evidence type="ECO:0000256" key="1">
    <source>
        <dbReference type="ARBA" id="ARBA00023015"/>
    </source>
</evidence>
<dbReference type="Pfam" id="PF00440">
    <property type="entry name" value="TetR_N"/>
    <property type="match status" value="1"/>
</dbReference>
<feature type="DNA-binding region" description="H-T-H motif" evidence="4">
    <location>
        <begin position="50"/>
        <end position="69"/>
    </location>
</feature>